<dbReference type="InterPro" id="IPR015590">
    <property type="entry name" value="Aldehyde_DH_dom"/>
</dbReference>
<feature type="active site" evidence="5">
    <location>
        <position position="244"/>
    </location>
</feature>
<accession>A0A136Q6L3</accession>
<dbReference type="PANTHER" id="PTHR43570">
    <property type="entry name" value="ALDEHYDE DEHYDROGENASE"/>
    <property type="match status" value="1"/>
</dbReference>
<gene>
    <name evidence="9" type="ORF">HMPREF3293_01055</name>
</gene>
<evidence type="ECO:0000256" key="6">
    <source>
        <dbReference type="PROSITE-ProRule" id="PRU10007"/>
    </source>
</evidence>
<reference evidence="10" key="1">
    <citation type="submission" date="2016-02" db="EMBL/GenBank/DDBJ databases">
        <authorList>
            <person name="Mitreva M."/>
            <person name="Pepin K.H."/>
            <person name="Mihindukulasuriya K.A."/>
            <person name="Fulton R."/>
            <person name="Fronick C."/>
            <person name="O'Laughlin M."/>
            <person name="Miner T."/>
            <person name="Herter B."/>
            <person name="Rosa B.A."/>
            <person name="Cordes M."/>
            <person name="Tomlinson C."/>
            <person name="Wollam A."/>
            <person name="Palsikar V.B."/>
            <person name="Mardis E.R."/>
            <person name="Wilson R.K."/>
        </authorList>
    </citation>
    <scope>NUCLEOTIDE SEQUENCE [LARGE SCALE GENOMIC DNA]</scope>
    <source>
        <strain evidence="10">DSM 22607</strain>
    </source>
</reference>
<dbReference type="InterPro" id="IPR016162">
    <property type="entry name" value="Ald_DH_N"/>
</dbReference>
<evidence type="ECO:0000256" key="4">
    <source>
        <dbReference type="PIRNR" id="PIRNR036492"/>
    </source>
</evidence>
<dbReference type="PIRSF" id="PIRSF036492">
    <property type="entry name" value="ALDH"/>
    <property type="match status" value="1"/>
</dbReference>
<dbReference type="KEGG" id="cmiu:B1H56_02180"/>
<dbReference type="FunFam" id="3.40.309.10:FF:000003">
    <property type="entry name" value="Aldehyde dehydrogenase"/>
    <property type="match status" value="1"/>
</dbReference>
<keyword evidence="10" id="KW-1185">Reference proteome</keyword>
<dbReference type="Pfam" id="PF00171">
    <property type="entry name" value="Aldedh"/>
    <property type="match status" value="1"/>
</dbReference>
<dbReference type="PANTHER" id="PTHR43570:SF16">
    <property type="entry name" value="ALDEHYDE DEHYDROGENASE TYPE III, ISOFORM Q"/>
    <property type="match status" value="1"/>
</dbReference>
<name>A0A136Q6L3_9FIRM</name>
<evidence type="ECO:0000256" key="3">
    <source>
        <dbReference type="ARBA" id="ARBA00023027"/>
    </source>
</evidence>
<evidence type="ECO:0000259" key="8">
    <source>
        <dbReference type="Pfam" id="PF00171"/>
    </source>
</evidence>
<dbReference type="PATRIC" id="fig|626937.4.peg.1043"/>
<dbReference type="InterPro" id="IPR016163">
    <property type="entry name" value="Ald_DH_C"/>
</dbReference>
<evidence type="ECO:0000256" key="1">
    <source>
        <dbReference type="ARBA" id="ARBA00009986"/>
    </source>
</evidence>
<dbReference type="AlphaFoldDB" id="A0A136Q6L3"/>
<comment type="similarity">
    <text evidence="1 4 7">Belongs to the aldehyde dehydrogenase family.</text>
</comment>
<dbReference type="Proteomes" id="UP000070366">
    <property type="component" value="Unassembled WGS sequence"/>
</dbReference>
<dbReference type="FunFam" id="3.40.605.10:FF:000004">
    <property type="entry name" value="Aldehyde dehydrogenase"/>
    <property type="match status" value="1"/>
</dbReference>
<comment type="caution">
    <text evidence="9">The sequence shown here is derived from an EMBL/GenBank/DDBJ whole genome shotgun (WGS) entry which is preliminary data.</text>
</comment>
<organism evidence="9 10">
    <name type="scientific">Christensenella minuta</name>
    <dbReference type="NCBI Taxonomy" id="626937"/>
    <lineage>
        <taxon>Bacteria</taxon>
        <taxon>Bacillati</taxon>
        <taxon>Bacillota</taxon>
        <taxon>Clostridia</taxon>
        <taxon>Christensenellales</taxon>
        <taxon>Christensenellaceae</taxon>
        <taxon>Christensenella</taxon>
    </lineage>
</organism>
<dbReference type="GO" id="GO:0004029">
    <property type="term" value="F:aldehyde dehydrogenase (NAD+) activity"/>
    <property type="evidence" value="ECO:0007669"/>
    <property type="project" value="TreeGrafter"/>
</dbReference>
<dbReference type="SUPFAM" id="SSF53720">
    <property type="entry name" value="ALDH-like"/>
    <property type="match status" value="1"/>
</dbReference>
<evidence type="ECO:0000313" key="10">
    <source>
        <dbReference type="Proteomes" id="UP000070366"/>
    </source>
</evidence>
<protein>
    <recommendedName>
        <fullName evidence="4">Aldehyde dehydrogenase</fullName>
    </recommendedName>
</protein>
<dbReference type="InterPro" id="IPR016161">
    <property type="entry name" value="Ald_DH/histidinol_DH"/>
</dbReference>
<evidence type="ECO:0000256" key="7">
    <source>
        <dbReference type="RuleBase" id="RU003345"/>
    </source>
</evidence>
<keyword evidence="2 4" id="KW-0560">Oxidoreductase</keyword>
<dbReference type="CDD" id="cd07136">
    <property type="entry name" value="ALDH_YwdH-P39616"/>
    <property type="match status" value="1"/>
</dbReference>
<dbReference type="Gene3D" id="3.40.309.10">
    <property type="entry name" value="Aldehyde Dehydrogenase, Chain A, domain 2"/>
    <property type="match status" value="1"/>
</dbReference>
<evidence type="ECO:0000256" key="5">
    <source>
        <dbReference type="PIRSR" id="PIRSR036492-1"/>
    </source>
</evidence>
<dbReference type="GO" id="GO:0006081">
    <property type="term" value="P:aldehyde metabolic process"/>
    <property type="evidence" value="ECO:0007669"/>
    <property type="project" value="InterPro"/>
</dbReference>
<dbReference type="EMBL" id="LSZW01000047">
    <property type="protein sequence ID" value="KXK66318.1"/>
    <property type="molecule type" value="Genomic_DNA"/>
</dbReference>
<dbReference type="InterPro" id="IPR016160">
    <property type="entry name" value="Ald_DH_CS_CYS"/>
</dbReference>
<dbReference type="InterPro" id="IPR012394">
    <property type="entry name" value="Aldehyde_DH_NAD(P)"/>
</dbReference>
<evidence type="ECO:0000313" key="9">
    <source>
        <dbReference type="EMBL" id="KXK66318.1"/>
    </source>
</evidence>
<proteinExistence type="inferred from homology"/>
<dbReference type="STRING" id="626937.HMPREF3293_01055"/>
<dbReference type="Gene3D" id="3.40.605.10">
    <property type="entry name" value="Aldehyde Dehydrogenase, Chain A, domain 1"/>
    <property type="match status" value="1"/>
</dbReference>
<feature type="domain" description="Aldehyde dehydrogenase" evidence="8">
    <location>
        <begin position="19"/>
        <end position="428"/>
    </location>
</feature>
<keyword evidence="3" id="KW-0520">NAD</keyword>
<feature type="active site" evidence="5 6">
    <location>
        <position position="210"/>
    </location>
</feature>
<dbReference type="PROSITE" id="PS00687">
    <property type="entry name" value="ALDEHYDE_DEHYDR_GLU"/>
    <property type="match status" value="1"/>
</dbReference>
<dbReference type="PROSITE" id="PS00070">
    <property type="entry name" value="ALDEHYDE_DEHYDR_CYS"/>
    <property type="match status" value="1"/>
</dbReference>
<evidence type="ECO:0000256" key="2">
    <source>
        <dbReference type="ARBA" id="ARBA00023002"/>
    </source>
</evidence>
<dbReference type="OrthoDB" id="9762913at2"/>
<dbReference type="GO" id="GO:0005737">
    <property type="term" value="C:cytoplasm"/>
    <property type="evidence" value="ECO:0007669"/>
    <property type="project" value="TreeGrafter"/>
</dbReference>
<dbReference type="InterPro" id="IPR029510">
    <property type="entry name" value="Ald_DH_CS_GLU"/>
</dbReference>
<sequence>MSHAAETVMMQNEYFYTGRTKPYEFRMDALSSLRKAIIRNESAIFDALHEDLLKSPFEAFETEVGIAIDEITFLMKHLRRWMKPSRVRTPLAQFPSRSFVLAEPYGAALIMSPWNYPFQLTIEPLAGAIAAGNTAILKPSDYSRATSKVIADIVHATFPPDYVDVVLGGRESNQDLLQQQFDYIFFTGGVTVGKLVMESAAQFVTPVTLELGGKSPCIVDETADLDVAAKRIAWGKFLNAGQTCVAPDHLYVQESIKHKFLPKLKQAITEFYTEDPLTCGWLPKIINQKHYDRLHGLMANEEIIFGGRSDPQSLLIEPTIIDNAAYNHPVMQEEIFGPLLPILEFRNLYDAVTEIRKHPKPLALYLFTGNRKTAKSILGTVSFGGGCVNDTIVQLATSRMPFGGVGNSGMGSYHGKASFDTFSHYKSIVHKSSRIDLPIRYLPPTGKKMKGLRKFIGKK</sequence>